<reference evidence="6" key="1">
    <citation type="submission" date="2021-10" db="EMBL/GenBank/DDBJ databases">
        <title>The complete genome sequence of Leeia sp. TBRC 13508.</title>
        <authorList>
            <person name="Charoenyingcharoen P."/>
            <person name="Yukphan P."/>
        </authorList>
    </citation>
    <scope>NUCLEOTIDE SEQUENCE</scope>
    <source>
        <strain evidence="6">TBRC 13508</strain>
    </source>
</reference>
<feature type="domain" description="HTH lysR-type" evidence="5">
    <location>
        <begin position="1"/>
        <end position="58"/>
    </location>
</feature>
<dbReference type="InterPro" id="IPR036388">
    <property type="entry name" value="WH-like_DNA-bd_sf"/>
</dbReference>
<evidence type="ECO:0000256" key="4">
    <source>
        <dbReference type="ARBA" id="ARBA00023163"/>
    </source>
</evidence>
<keyword evidence="2" id="KW-0805">Transcription regulation</keyword>
<comment type="similarity">
    <text evidence="1">Belongs to the LysR transcriptional regulatory family.</text>
</comment>
<keyword evidence="3" id="KW-0238">DNA-binding</keyword>
<dbReference type="InterPro" id="IPR000847">
    <property type="entry name" value="LysR_HTH_N"/>
</dbReference>
<evidence type="ECO:0000259" key="5">
    <source>
        <dbReference type="PROSITE" id="PS50931"/>
    </source>
</evidence>
<dbReference type="PRINTS" id="PR00039">
    <property type="entry name" value="HTHLYSR"/>
</dbReference>
<dbReference type="SUPFAM" id="SSF53850">
    <property type="entry name" value="Periplasmic binding protein-like II"/>
    <property type="match status" value="1"/>
</dbReference>
<organism evidence="6 7">
    <name type="scientific">Leeia speluncae</name>
    <dbReference type="NCBI Taxonomy" id="2884804"/>
    <lineage>
        <taxon>Bacteria</taxon>
        <taxon>Pseudomonadati</taxon>
        <taxon>Pseudomonadota</taxon>
        <taxon>Betaproteobacteria</taxon>
        <taxon>Neisseriales</taxon>
        <taxon>Leeiaceae</taxon>
        <taxon>Leeia</taxon>
    </lineage>
</organism>
<dbReference type="Gene3D" id="1.10.10.10">
    <property type="entry name" value="Winged helix-like DNA-binding domain superfamily/Winged helix DNA-binding domain"/>
    <property type="match status" value="1"/>
</dbReference>
<name>A0ABS8D9T4_9NEIS</name>
<dbReference type="PANTHER" id="PTHR30126">
    <property type="entry name" value="HTH-TYPE TRANSCRIPTIONAL REGULATOR"/>
    <property type="match status" value="1"/>
</dbReference>
<dbReference type="PANTHER" id="PTHR30126:SF2">
    <property type="entry name" value="HTH-TYPE TRANSCRIPTIONAL REGULATOR YJIE"/>
    <property type="match status" value="1"/>
</dbReference>
<dbReference type="PROSITE" id="PS50931">
    <property type="entry name" value="HTH_LYSR"/>
    <property type="match status" value="1"/>
</dbReference>
<accession>A0ABS8D9T4</accession>
<evidence type="ECO:0000256" key="2">
    <source>
        <dbReference type="ARBA" id="ARBA00023015"/>
    </source>
</evidence>
<dbReference type="Pfam" id="PF03466">
    <property type="entry name" value="LysR_substrate"/>
    <property type="match status" value="1"/>
</dbReference>
<evidence type="ECO:0000313" key="7">
    <source>
        <dbReference type="Proteomes" id="UP001165395"/>
    </source>
</evidence>
<gene>
    <name evidence="6" type="ORF">LIN78_14175</name>
</gene>
<proteinExistence type="inferred from homology"/>
<comment type="caution">
    <text evidence="6">The sequence shown here is derived from an EMBL/GenBank/DDBJ whole genome shotgun (WGS) entry which is preliminary data.</text>
</comment>
<dbReference type="Pfam" id="PF00126">
    <property type="entry name" value="HTH_1"/>
    <property type="match status" value="1"/>
</dbReference>
<dbReference type="Gene3D" id="3.40.190.290">
    <property type="match status" value="1"/>
</dbReference>
<dbReference type="InterPro" id="IPR036390">
    <property type="entry name" value="WH_DNA-bd_sf"/>
</dbReference>
<sequence>MQVRWIEDFLALVESGSFSKAAKSRNISQPALSRHIQSLEEWLTTTLIHRNEQGVRLTNAGKIFLKFAKDMTESIYTMRSILSRENQSNDATIRFSVSHSLSMSYFPIFLNELKEKLGVSKTHVKAVNSNEGINDLTDDISDLLLIYHHPLLPIHINKSNYKYIVLKEELFAPFKKQGSDILQNEKIPLLSYSNGTYLGLIQEAILLKINRHDIFEKTFDTEMSQSIKAMIKEGHGIGWLPVSCAEDEIEQNKLELITNKDWSTKVEIRMYGKKETLNDLIQEIWMLCETQSIHSA</sequence>
<keyword evidence="7" id="KW-1185">Reference proteome</keyword>
<keyword evidence="4" id="KW-0804">Transcription</keyword>
<evidence type="ECO:0000313" key="6">
    <source>
        <dbReference type="EMBL" id="MCB6184691.1"/>
    </source>
</evidence>
<protein>
    <submittedName>
        <fullName evidence="6">LysR family transcriptional regulator</fullName>
    </submittedName>
</protein>
<evidence type="ECO:0000256" key="3">
    <source>
        <dbReference type="ARBA" id="ARBA00023125"/>
    </source>
</evidence>
<dbReference type="RefSeq" id="WP_227181500.1">
    <property type="nucleotide sequence ID" value="NZ_JAJBZT010000008.1"/>
</dbReference>
<evidence type="ECO:0000256" key="1">
    <source>
        <dbReference type="ARBA" id="ARBA00009437"/>
    </source>
</evidence>
<dbReference type="SUPFAM" id="SSF46785">
    <property type="entry name" value="Winged helix' DNA-binding domain"/>
    <property type="match status" value="1"/>
</dbReference>
<dbReference type="Proteomes" id="UP001165395">
    <property type="component" value="Unassembled WGS sequence"/>
</dbReference>
<dbReference type="InterPro" id="IPR005119">
    <property type="entry name" value="LysR_subst-bd"/>
</dbReference>
<dbReference type="EMBL" id="JAJBZT010000008">
    <property type="protein sequence ID" value="MCB6184691.1"/>
    <property type="molecule type" value="Genomic_DNA"/>
</dbReference>